<dbReference type="KEGG" id="mtw:CQW49_11765"/>
<keyword evidence="3" id="KW-0804">Transcription</keyword>
<keyword evidence="6" id="KW-1185">Reference proteome</keyword>
<evidence type="ECO:0000256" key="1">
    <source>
        <dbReference type="ARBA" id="ARBA00023015"/>
    </source>
</evidence>
<dbReference type="InterPro" id="IPR000595">
    <property type="entry name" value="cNMP-bd_dom"/>
</dbReference>
<keyword evidence="1" id="KW-0805">Transcription regulation</keyword>
<dbReference type="RefSeq" id="WP_003614886.1">
    <property type="nucleotide sequence ID" value="NZ_ADVE02000001.1"/>
</dbReference>
<dbReference type="GO" id="GO:0003677">
    <property type="term" value="F:DNA binding"/>
    <property type="evidence" value="ECO:0007669"/>
    <property type="project" value="UniProtKB-KW"/>
</dbReference>
<dbReference type="Pfam" id="PF13545">
    <property type="entry name" value="HTH_Crp_2"/>
    <property type="match status" value="1"/>
</dbReference>
<dbReference type="InterPro" id="IPR018335">
    <property type="entry name" value="Tscrpt_reg_HTH_Crp-type_CS"/>
</dbReference>
<dbReference type="SMART" id="SM00419">
    <property type="entry name" value="HTH_CRP"/>
    <property type="match status" value="1"/>
</dbReference>
<dbReference type="Gene3D" id="2.60.120.10">
    <property type="entry name" value="Jelly Rolls"/>
    <property type="match status" value="1"/>
</dbReference>
<sequence>MKPCAVPLREPQSALARMNALGGVDGMAGMDALATPLRRRRGETLCDDRGARFLYRMSAGAARRCALSADGRRRIVDLLFPGDFFGFDGDARAGSTIEALVDGSVVLRYPRREVEALADADPQAARIIREIAFAAIARLETQIALLGRVNAVEKVGAFLLALEERQRACGQPSCERSEIQSRRVTLPVSRCDIGDFLALAPETVSRSLAALERRGAIRLPAPRDVDILDRAALRAGAQR</sequence>
<dbReference type="InterPro" id="IPR012318">
    <property type="entry name" value="HTH_CRP"/>
</dbReference>
<dbReference type="AlphaFoldDB" id="A0A2D2D0F6"/>
<dbReference type="InterPro" id="IPR036390">
    <property type="entry name" value="WH_DNA-bd_sf"/>
</dbReference>
<name>A0A2D2D0F6_METT3</name>
<dbReference type="PROSITE" id="PS51063">
    <property type="entry name" value="HTH_CRP_2"/>
    <property type="match status" value="1"/>
</dbReference>
<dbReference type="PROSITE" id="PS00042">
    <property type="entry name" value="HTH_CRP_1"/>
    <property type="match status" value="1"/>
</dbReference>
<reference evidence="6" key="1">
    <citation type="submission" date="2017-10" db="EMBL/GenBank/DDBJ databases">
        <title>Completed PacBio SMRT sequence of Methylosinus trichosporium OB3b reveals presence of a third large plasmid.</title>
        <authorList>
            <person name="Charles T.C."/>
            <person name="Lynch M.D.J."/>
            <person name="Heil J.R."/>
            <person name="Cheng J."/>
        </authorList>
    </citation>
    <scope>NUCLEOTIDE SEQUENCE [LARGE SCALE GENOMIC DNA]</scope>
    <source>
        <strain evidence="6">OB3b</strain>
    </source>
</reference>
<dbReference type="PRINTS" id="PR00034">
    <property type="entry name" value="HTHCRP"/>
</dbReference>
<dbReference type="Pfam" id="PF00027">
    <property type="entry name" value="cNMP_binding"/>
    <property type="match status" value="1"/>
</dbReference>
<evidence type="ECO:0000313" key="6">
    <source>
        <dbReference type="Proteomes" id="UP000230709"/>
    </source>
</evidence>
<dbReference type="InterPro" id="IPR018490">
    <property type="entry name" value="cNMP-bd_dom_sf"/>
</dbReference>
<protein>
    <submittedName>
        <fullName evidence="5">Crp/Fnr family transcriptional regulator</fullName>
    </submittedName>
</protein>
<dbReference type="Proteomes" id="UP000230709">
    <property type="component" value="Chromosome"/>
</dbReference>
<dbReference type="InterPro" id="IPR014710">
    <property type="entry name" value="RmlC-like_jellyroll"/>
</dbReference>
<dbReference type="Gene3D" id="1.10.10.10">
    <property type="entry name" value="Winged helix-like DNA-binding domain superfamily/Winged helix DNA-binding domain"/>
    <property type="match status" value="1"/>
</dbReference>
<evidence type="ECO:0000259" key="4">
    <source>
        <dbReference type="PROSITE" id="PS51063"/>
    </source>
</evidence>
<evidence type="ECO:0000313" key="5">
    <source>
        <dbReference type="EMBL" id="ATQ68478.1"/>
    </source>
</evidence>
<dbReference type="SUPFAM" id="SSF51206">
    <property type="entry name" value="cAMP-binding domain-like"/>
    <property type="match status" value="1"/>
</dbReference>
<dbReference type="CDD" id="cd00038">
    <property type="entry name" value="CAP_ED"/>
    <property type="match status" value="1"/>
</dbReference>
<gene>
    <name evidence="5" type="ORF">CQW49_11765</name>
</gene>
<dbReference type="GO" id="GO:0003700">
    <property type="term" value="F:DNA-binding transcription factor activity"/>
    <property type="evidence" value="ECO:0007669"/>
    <property type="project" value="InterPro"/>
</dbReference>
<dbReference type="STRING" id="595536.GCA_000178815_02811"/>
<accession>A0A2D2D0F6</accession>
<organism evidence="5 6">
    <name type="scientific">Methylosinus trichosporium (strain ATCC 35070 / NCIMB 11131 / UNIQEM 75 / OB3b)</name>
    <dbReference type="NCBI Taxonomy" id="595536"/>
    <lineage>
        <taxon>Bacteria</taxon>
        <taxon>Pseudomonadati</taxon>
        <taxon>Pseudomonadota</taxon>
        <taxon>Alphaproteobacteria</taxon>
        <taxon>Hyphomicrobiales</taxon>
        <taxon>Methylocystaceae</taxon>
        <taxon>Methylosinus</taxon>
    </lineage>
</organism>
<dbReference type="EMBL" id="CP023737">
    <property type="protein sequence ID" value="ATQ68478.1"/>
    <property type="molecule type" value="Genomic_DNA"/>
</dbReference>
<evidence type="ECO:0000256" key="2">
    <source>
        <dbReference type="ARBA" id="ARBA00023125"/>
    </source>
</evidence>
<proteinExistence type="predicted"/>
<evidence type="ECO:0000256" key="3">
    <source>
        <dbReference type="ARBA" id="ARBA00023163"/>
    </source>
</evidence>
<feature type="domain" description="HTH crp-type" evidence="4">
    <location>
        <begin position="149"/>
        <end position="231"/>
    </location>
</feature>
<dbReference type="SUPFAM" id="SSF46785">
    <property type="entry name" value="Winged helix' DNA-binding domain"/>
    <property type="match status" value="1"/>
</dbReference>
<keyword evidence="2" id="KW-0238">DNA-binding</keyword>
<dbReference type="InterPro" id="IPR036388">
    <property type="entry name" value="WH-like_DNA-bd_sf"/>
</dbReference>